<dbReference type="AlphaFoldDB" id="A0A6A6SZP6"/>
<dbReference type="EMBL" id="MU004399">
    <property type="protein sequence ID" value="KAF2652527.1"/>
    <property type="molecule type" value="Genomic_DNA"/>
</dbReference>
<dbReference type="Proteomes" id="UP000799324">
    <property type="component" value="Unassembled WGS sequence"/>
</dbReference>
<proteinExistence type="predicted"/>
<dbReference type="OrthoDB" id="3927820at2759"/>
<name>A0A6A6SZP6_9PLEO</name>
<protein>
    <submittedName>
        <fullName evidence="1">Uncharacterized protein</fullName>
    </submittedName>
</protein>
<gene>
    <name evidence="1" type="ORF">K491DRAFT_718826</name>
</gene>
<evidence type="ECO:0000313" key="1">
    <source>
        <dbReference type="EMBL" id="KAF2652527.1"/>
    </source>
</evidence>
<organism evidence="1 2">
    <name type="scientific">Lophiostoma macrostomum CBS 122681</name>
    <dbReference type="NCBI Taxonomy" id="1314788"/>
    <lineage>
        <taxon>Eukaryota</taxon>
        <taxon>Fungi</taxon>
        <taxon>Dikarya</taxon>
        <taxon>Ascomycota</taxon>
        <taxon>Pezizomycotina</taxon>
        <taxon>Dothideomycetes</taxon>
        <taxon>Pleosporomycetidae</taxon>
        <taxon>Pleosporales</taxon>
        <taxon>Lophiostomataceae</taxon>
        <taxon>Lophiostoma</taxon>
    </lineage>
</organism>
<keyword evidence="2" id="KW-1185">Reference proteome</keyword>
<accession>A0A6A6SZP6</accession>
<evidence type="ECO:0000313" key="2">
    <source>
        <dbReference type="Proteomes" id="UP000799324"/>
    </source>
</evidence>
<reference evidence="1" key="1">
    <citation type="journal article" date="2020" name="Stud. Mycol.">
        <title>101 Dothideomycetes genomes: a test case for predicting lifestyles and emergence of pathogens.</title>
        <authorList>
            <person name="Haridas S."/>
            <person name="Albert R."/>
            <person name="Binder M."/>
            <person name="Bloem J."/>
            <person name="Labutti K."/>
            <person name="Salamov A."/>
            <person name="Andreopoulos B."/>
            <person name="Baker S."/>
            <person name="Barry K."/>
            <person name="Bills G."/>
            <person name="Bluhm B."/>
            <person name="Cannon C."/>
            <person name="Castanera R."/>
            <person name="Culley D."/>
            <person name="Daum C."/>
            <person name="Ezra D."/>
            <person name="Gonzalez J."/>
            <person name="Henrissat B."/>
            <person name="Kuo A."/>
            <person name="Liang C."/>
            <person name="Lipzen A."/>
            <person name="Lutzoni F."/>
            <person name="Magnuson J."/>
            <person name="Mondo S."/>
            <person name="Nolan M."/>
            <person name="Ohm R."/>
            <person name="Pangilinan J."/>
            <person name="Park H.-J."/>
            <person name="Ramirez L."/>
            <person name="Alfaro M."/>
            <person name="Sun H."/>
            <person name="Tritt A."/>
            <person name="Yoshinaga Y."/>
            <person name="Zwiers L.-H."/>
            <person name="Turgeon B."/>
            <person name="Goodwin S."/>
            <person name="Spatafora J."/>
            <person name="Crous P."/>
            <person name="Grigoriev I."/>
        </authorList>
    </citation>
    <scope>NUCLEOTIDE SEQUENCE</scope>
    <source>
        <strain evidence="1">CBS 122681</strain>
    </source>
</reference>
<sequence length="151" mass="16966">MQPSRTPTTSEDDFQFPGPSQRAVYARLKQSGHTDLVPFDMPYPEPIHRFNKLSARFNRTVQTGTTKKTGCDVNSAFENKEPPTDIDFSVLGVPQPCILRNDHSIEQLLRIRGRELGLPAAYYGWLCGDDANVSAAEEGLLLTAEFFYKEI</sequence>